<evidence type="ECO:0000256" key="5">
    <source>
        <dbReference type="PROSITE-ProRule" id="PRU00169"/>
    </source>
</evidence>
<evidence type="ECO:0000256" key="3">
    <source>
        <dbReference type="ARBA" id="ARBA00023125"/>
    </source>
</evidence>
<dbReference type="EMBL" id="JAAATX020000002">
    <property type="protein sequence ID" value="MBU9697027.1"/>
    <property type="molecule type" value="Genomic_DNA"/>
</dbReference>
<dbReference type="PANTHER" id="PTHR43214:SF24">
    <property type="entry name" value="TRANSCRIPTIONAL REGULATORY PROTEIN NARL-RELATED"/>
    <property type="match status" value="1"/>
</dbReference>
<keyword evidence="4" id="KW-0804">Transcription</keyword>
<accession>A0ABS6J0I5</accession>
<dbReference type="SUPFAM" id="SSF46894">
    <property type="entry name" value="C-terminal effector domain of the bipartite response regulators"/>
    <property type="match status" value="1"/>
</dbReference>
<protein>
    <submittedName>
        <fullName evidence="8">Response regulator transcription factor</fullName>
    </submittedName>
</protein>
<dbReference type="InterPro" id="IPR039420">
    <property type="entry name" value="WalR-like"/>
</dbReference>
<evidence type="ECO:0000256" key="1">
    <source>
        <dbReference type="ARBA" id="ARBA00022553"/>
    </source>
</evidence>
<feature type="domain" description="Response regulatory" evidence="7">
    <location>
        <begin position="10"/>
        <end position="125"/>
    </location>
</feature>
<dbReference type="SMART" id="SM00421">
    <property type="entry name" value="HTH_LUXR"/>
    <property type="match status" value="1"/>
</dbReference>
<dbReference type="CDD" id="cd17535">
    <property type="entry name" value="REC_NarL-like"/>
    <property type="match status" value="1"/>
</dbReference>
<evidence type="ECO:0000313" key="8">
    <source>
        <dbReference type="EMBL" id="MBU9697027.1"/>
    </source>
</evidence>
<proteinExistence type="predicted"/>
<organism evidence="8 9">
    <name type="scientific">Paragemmobacter amnigenus</name>
    <dbReference type="NCBI Taxonomy" id="2852097"/>
    <lineage>
        <taxon>Bacteria</taxon>
        <taxon>Pseudomonadati</taxon>
        <taxon>Pseudomonadota</taxon>
        <taxon>Alphaproteobacteria</taxon>
        <taxon>Rhodobacterales</taxon>
        <taxon>Paracoccaceae</taxon>
        <taxon>Paragemmobacter</taxon>
    </lineage>
</organism>
<evidence type="ECO:0000256" key="2">
    <source>
        <dbReference type="ARBA" id="ARBA00023015"/>
    </source>
</evidence>
<comment type="caution">
    <text evidence="8">The sequence shown here is derived from an EMBL/GenBank/DDBJ whole genome shotgun (WGS) entry which is preliminary data.</text>
</comment>
<name>A0ABS6J0I5_9RHOB</name>
<dbReference type="PROSITE" id="PS50043">
    <property type="entry name" value="HTH_LUXR_2"/>
    <property type="match status" value="1"/>
</dbReference>
<sequence>MKRPQDHRISVLIADDHRLLGEALGTCLEASGGFAVAYAATLDEALAEIGAGDPFDVVLLDLDMPGMAGIAGLERAVAANGGRVVLFSGVVRSQGALAALEAGAAGYFPKTMSPSAVAAAIRLVVAGETYFPASETMRQTRSGEADPVLSKRESDVLRGLCAGATNRDIADDLGLSEISVKMHVRTLCTKLGAANRTHAAVIVLTSGLV</sequence>
<dbReference type="PRINTS" id="PR00038">
    <property type="entry name" value="HTHLUXR"/>
</dbReference>
<keyword evidence="9" id="KW-1185">Reference proteome</keyword>
<evidence type="ECO:0000259" key="7">
    <source>
        <dbReference type="PROSITE" id="PS50110"/>
    </source>
</evidence>
<dbReference type="InterPro" id="IPR016032">
    <property type="entry name" value="Sig_transdc_resp-reg_C-effctor"/>
</dbReference>
<dbReference type="InterPro" id="IPR000792">
    <property type="entry name" value="Tscrpt_reg_LuxR_C"/>
</dbReference>
<reference evidence="8 9" key="1">
    <citation type="submission" date="2021-06" db="EMBL/GenBank/DDBJ databases">
        <title>Rhodobacteraceae bacterium strain HSP-20.</title>
        <authorList>
            <person name="Chen W.-M."/>
        </authorList>
    </citation>
    <scope>NUCLEOTIDE SEQUENCE [LARGE SCALE GENOMIC DNA]</scope>
    <source>
        <strain evidence="8 9">HSP-20</strain>
    </source>
</reference>
<gene>
    <name evidence="8" type="ORF">GU927_004110</name>
</gene>
<keyword evidence="1 5" id="KW-0597">Phosphoprotein</keyword>
<evidence type="ECO:0000256" key="4">
    <source>
        <dbReference type="ARBA" id="ARBA00023163"/>
    </source>
</evidence>
<dbReference type="SMART" id="SM00448">
    <property type="entry name" value="REC"/>
    <property type="match status" value="1"/>
</dbReference>
<dbReference type="RefSeq" id="WP_161761082.1">
    <property type="nucleotide sequence ID" value="NZ_JAAATX020000002.1"/>
</dbReference>
<evidence type="ECO:0000313" key="9">
    <source>
        <dbReference type="Proteomes" id="UP000731907"/>
    </source>
</evidence>
<dbReference type="CDD" id="cd06170">
    <property type="entry name" value="LuxR_C_like"/>
    <property type="match status" value="1"/>
</dbReference>
<evidence type="ECO:0000259" key="6">
    <source>
        <dbReference type="PROSITE" id="PS50043"/>
    </source>
</evidence>
<dbReference type="Pfam" id="PF00196">
    <property type="entry name" value="GerE"/>
    <property type="match status" value="1"/>
</dbReference>
<dbReference type="InterPro" id="IPR058245">
    <property type="entry name" value="NreC/VraR/RcsB-like_REC"/>
</dbReference>
<feature type="modified residue" description="4-aspartylphosphate" evidence="5">
    <location>
        <position position="61"/>
    </location>
</feature>
<dbReference type="Gene3D" id="3.40.50.2300">
    <property type="match status" value="1"/>
</dbReference>
<keyword evidence="2" id="KW-0805">Transcription regulation</keyword>
<dbReference type="Proteomes" id="UP000731907">
    <property type="component" value="Unassembled WGS sequence"/>
</dbReference>
<dbReference type="PANTHER" id="PTHR43214">
    <property type="entry name" value="TWO-COMPONENT RESPONSE REGULATOR"/>
    <property type="match status" value="1"/>
</dbReference>
<keyword evidence="3" id="KW-0238">DNA-binding</keyword>
<dbReference type="SUPFAM" id="SSF52172">
    <property type="entry name" value="CheY-like"/>
    <property type="match status" value="1"/>
</dbReference>
<feature type="domain" description="HTH luxR-type" evidence="6">
    <location>
        <begin position="142"/>
        <end position="207"/>
    </location>
</feature>
<dbReference type="InterPro" id="IPR011006">
    <property type="entry name" value="CheY-like_superfamily"/>
</dbReference>
<dbReference type="Pfam" id="PF00072">
    <property type="entry name" value="Response_reg"/>
    <property type="match status" value="1"/>
</dbReference>
<dbReference type="InterPro" id="IPR001789">
    <property type="entry name" value="Sig_transdc_resp-reg_receiver"/>
</dbReference>
<dbReference type="PROSITE" id="PS50110">
    <property type="entry name" value="RESPONSE_REGULATORY"/>
    <property type="match status" value="1"/>
</dbReference>